<comment type="catalytic activity">
    <reaction evidence="17">
        <text>1,2,3-(4Z,7Z,10Z,13Z,16Z,19Z-docosahexaenoyl)-glycerol + H2O = 1,2-di-(4Z,7Z,10Z,13Z,16Z,19Z-docosahexaenoyl)-glycerol + (4Z,7Z,10Z,13Z,16Z,19Z)-docosahexaenoate + H(+)</text>
        <dbReference type="Rhea" id="RHEA:63436"/>
        <dbReference type="ChEBI" id="CHEBI:15377"/>
        <dbReference type="ChEBI" id="CHEBI:15378"/>
        <dbReference type="ChEBI" id="CHEBI:77016"/>
        <dbReference type="ChEBI" id="CHEBI:147311"/>
        <dbReference type="ChEBI" id="CHEBI:228170"/>
    </reaction>
</comment>
<evidence type="ECO:0000256" key="22">
    <source>
        <dbReference type="ARBA" id="ARBA00083401"/>
    </source>
</evidence>
<accession>A0A8C3WCE1</accession>
<evidence type="ECO:0000256" key="2">
    <source>
        <dbReference type="ARBA" id="ARBA00004651"/>
    </source>
</evidence>
<evidence type="ECO:0000256" key="19">
    <source>
        <dbReference type="ARBA" id="ARBA00056838"/>
    </source>
</evidence>
<feature type="transmembrane region" description="Helical" evidence="23">
    <location>
        <begin position="98"/>
        <end position="120"/>
    </location>
</feature>
<feature type="domain" description="Fungal lipase-type" evidence="24">
    <location>
        <begin position="370"/>
        <end position="503"/>
    </location>
</feature>
<dbReference type="GO" id="GO:0046340">
    <property type="term" value="P:diacylglycerol catabolic process"/>
    <property type="evidence" value="ECO:0007669"/>
    <property type="project" value="TreeGrafter"/>
</dbReference>
<keyword evidence="5" id="KW-0597">Phosphoprotein</keyword>
<evidence type="ECO:0000256" key="6">
    <source>
        <dbReference type="ARBA" id="ARBA00022692"/>
    </source>
</evidence>
<evidence type="ECO:0000256" key="21">
    <source>
        <dbReference type="ARBA" id="ARBA00082880"/>
    </source>
</evidence>
<dbReference type="GO" id="GO:0050727">
    <property type="term" value="P:regulation of inflammatory response"/>
    <property type="evidence" value="ECO:0007669"/>
    <property type="project" value="Ensembl"/>
</dbReference>
<dbReference type="PANTHER" id="PTHR45792">
    <property type="entry name" value="DIACYLGLYCEROL LIPASE HOMOLOG-RELATED"/>
    <property type="match status" value="1"/>
</dbReference>
<feature type="transmembrane region" description="Helical" evidence="23">
    <location>
        <begin position="18"/>
        <end position="41"/>
    </location>
</feature>
<keyword evidence="4" id="KW-1003">Cell membrane</keyword>
<dbReference type="FunFam" id="3.40.50.1820:FF:000064">
    <property type="entry name" value="Sn1-specific diacylglycerol lipase beta"/>
    <property type="match status" value="1"/>
</dbReference>
<evidence type="ECO:0000256" key="1">
    <source>
        <dbReference type="ARBA" id="ARBA00001913"/>
    </source>
</evidence>
<evidence type="ECO:0000256" key="16">
    <source>
        <dbReference type="ARBA" id="ARBA00026104"/>
    </source>
</evidence>
<gene>
    <name evidence="25" type="primary">DAGLB</name>
</gene>
<comment type="catalytic activity">
    <reaction evidence="18">
        <text>1,2,3-tri-(5Z,8Z,11Z,14Z-eicosatetraenoyl)-glycerol + H2O = 1,2-di-(5Z,8Z,11Z,14Z-eicosatetraenoyl)-glycerol + (5Z,8Z,11Z,14Z)-eicosatetraenoate + H(+)</text>
        <dbReference type="Rhea" id="RHEA:63432"/>
        <dbReference type="ChEBI" id="CHEBI:15377"/>
        <dbReference type="ChEBI" id="CHEBI:15378"/>
        <dbReference type="ChEBI" id="CHEBI:32395"/>
        <dbReference type="ChEBI" id="CHEBI:147308"/>
        <dbReference type="ChEBI" id="CHEBI:228166"/>
    </reaction>
    <physiologicalReaction direction="left-to-right" evidence="18">
        <dbReference type="Rhea" id="RHEA:63433"/>
    </physiologicalReaction>
</comment>
<keyword evidence="7" id="KW-0479">Metal-binding</keyword>
<dbReference type="PANTHER" id="PTHR45792:SF2">
    <property type="entry name" value="DIACYLGLYCEROL LIPASE-BETA"/>
    <property type="match status" value="1"/>
</dbReference>
<feature type="transmembrane region" description="Helical" evidence="23">
    <location>
        <begin position="132"/>
        <end position="155"/>
    </location>
</feature>
<dbReference type="Proteomes" id="UP000694540">
    <property type="component" value="Unplaced"/>
</dbReference>
<evidence type="ECO:0000256" key="8">
    <source>
        <dbReference type="ARBA" id="ARBA00022801"/>
    </source>
</evidence>
<dbReference type="GeneTree" id="ENSGT00940000156486"/>
<keyword evidence="12" id="KW-0443">Lipid metabolism</keyword>
<dbReference type="GO" id="GO:0005886">
    <property type="term" value="C:plasma membrane"/>
    <property type="evidence" value="ECO:0007669"/>
    <property type="project" value="UniProtKB-SubCell"/>
</dbReference>
<dbReference type="GO" id="GO:0005654">
    <property type="term" value="C:nucleoplasm"/>
    <property type="evidence" value="ECO:0007669"/>
    <property type="project" value="Ensembl"/>
</dbReference>
<organism evidence="25 26">
    <name type="scientific">Catagonus wagneri</name>
    <name type="common">Chacoan peccary</name>
    <dbReference type="NCBI Taxonomy" id="51154"/>
    <lineage>
        <taxon>Eukaryota</taxon>
        <taxon>Metazoa</taxon>
        <taxon>Chordata</taxon>
        <taxon>Craniata</taxon>
        <taxon>Vertebrata</taxon>
        <taxon>Euteleostomi</taxon>
        <taxon>Mammalia</taxon>
        <taxon>Eutheria</taxon>
        <taxon>Laurasiatheria</taxon>
        <taxon>Artiodactyla</taxon>
        <taxon>Suina</taxon>
        <taxon>Tayassuidae</taxon>
        <taxon>Catagonus</taxon>
    </lineage>
</organism>
<dbReference type="InterPro" id="IPR002921">
    <property type="entry name" value="Fungal_lipase-type"/>
</dbReference>
<keyword evidence="26" id="KW-1185">Reference proteome</keyword>
<evidence type="ECO:0000256" key="17">
    <source>
        <dbReference type="ARBA" id="ARBA00051030"/>
    </source>
</evidence>
<reference evidence="25" key="1">
    <citation type="submission" date="2025-08" db="UniProtKB">
        <authorList>
            <consortium name="Ensembl"/>
        </authorList>
    </citation>
    <scope>IDENTIFICATION</scope>
</reference>
<reference evidence="25" key="2">
    <citation type="submission" date="2025-09" db="UniProtKB">
        <authorList>
            <consortium name="Ensembl"/>
        </authorList>
    </citation>
    <scope>IDENTIFICATION</scope>
</reference>
<evidence type="ECO:0000256" key="9">
    <source>
        <dbReference type="ARBA" id="ARBA00022837"/>
    </source>
</evidence>
<keyword evidence="10" id="KW-0442">Lipid degradation</keyword>
<dbReference type="Pfam" id="PF01764">
    <property type="entry name" value="Lipase_3"/>
    <property type="match status" value="1"/>
</dbReference>
<dbReference type="GO" id="GO:1901696">
    <property type="term" value="P:cannabinoid biosynthetic process"/>
    <property type="evidence" value="ECO:0007669"/>
    <property type="project" value="Ensembl"/>
</dbReference>
<proteinExistence type="inferred from homology"/>
<keyword evidence="13 23" id="KW-0472">Membrane</keyword>
<keyword evidence="9" id="KW-0106">Calcium</keyword>
<evidence type="ECO:0000259" key="24">
    <source>
        <dbReference type="Pfam" id="PF01764"/>
    </source>
</evidence>
<dbReference type="CDD" id="cd00519">
    <property type="entry name" value="Lipase_3"/>
    <property type="match status" value="1"/>
</dbReference>
<keyword evidence="8" id="KW-0378">Hydrolase</keyword>
<dbReference type="Ensembl" id="ENSCWAT00000013332.1">
    <property type="protein sequence ID" value="ENSCWAP00000012262.1"/>
    <property type="gene ID" value="ENSCWAG00000009568.1"/>
</dbReference>
<evidence type="ECO:0000313" key="26">
    <source>
        <dbReference type="Proteomes" id="UP000694540"/>
    </source>
</evidence>
<dbReference type="GO" id="GO:0007405">
    <property type="term" value="P:neuroblast proliferation"/>
    <property type="evidence" value="ECO:0007669"/>
    <property type="project" value="Ensembl"/>
</dbReference>
<name>A0A8C3WCE1_9CETA</name>
<feature type="transmembrane region" description="Helical" evidence="23">
    <location>
        <begin position="53"/>
        <end position="77"/>
    </location>
</feature>
<evidence type="ECO:0000256" key="13">
    <source>
        <dbReference type="ARBA" id="ARBA00023136"/>
    </source>
</evidence>
<dbReference type="GO" id="GO:0001516">
    <property type="term" value="P:prostaglandin biosynthetic process"/>
    <property type="evidence" value="ECO:0007669"/>
    <property type="project" value="Ensembl"/>
</dbReference>
<dbReference type="InterPro" id="IPR052214">
    <property type="entry name" value="DAG_Lipase-Related"/>
</dbReference>
<keyword evidence="11 23" id="KW-1133">Transmembrane helix</keyword>
<evidence type="ECO:0000256" key="4">
    <source>
        <dbReference type="ARBA" id="ARBA00022475"/>
    </source>
</evidence>
<evidence type="ECO:0000256" key="3">
    <source>
        <dbReference type="ARBA" id="ARBA00010701"/>
    </source>
</evidence>
<evidence type="ECO:0000256" key="10">
    <source>
        <dbReference type="ARBA" id="ARBA00022963"/>
    </source>
</evidence>
<comment type="catalytic activity">
    <reaction evidence="14">
        <text>a triacylglycerol + H2O = a diacylglycerol + a fatty acid + H(+)</text>
        <dbReference type="Rhea" id="RHEA:12044"/>
        <dbReference type="ChEBI" id="CHEBI:15377"/>
        <dbReference type="ChEBI" id="CHEBI:15378"/>
        <dbReference type="ChEBI" id="CHEBI:17855"/>
        <dbReference type="ChEBI" id="CHEBI:18035"/>
        <dbReference type="ChEBI" id="CHEBI:28868"/>
        <dbReference type="EC" id="3.1.1.3"/>
    </reaction>
    <physiologicalReaction direction="left-to-right" evidence="14">
        <dbReference type="Rhea" id="RHEA:12045"/>
    </physiologicalReaction>
</comment>
<sequence length="669" mass="73509">MPGMVLFGRRWAIASDDLVFPGVFELFLRVLWWIGILALYLQHRGKLDCAGGVLLSSYLIVLIVLLAVIICTVSAIVCVSMRGTICNPGPRKSMSKLLYLRLALFVPETVWASLGAAWIADGVQCDRTVGNGIIATVVVSWTVIAATVATIVVVFDPLGGKMAPYSPAGPSHLDSPESSQLLNGLRTAATSVWETRIKFLCCCVGKDDHTRVAFSSTAELFSTYFSDTDLVPSDIAAGLALLHQQQDHIWINQEPDQVISHSPEPSQEADLDAELENCHHYMQFAAAAYGWPLYIYRNPFTGLCRIGGDCCRNRTTEYDLVGGDQLNCHFGSILQTTGLQYRDFIHVSFHDRVYELPFLVALDHKKESVVVAVRGTMSLQDVLTDLSAESQTLNLECEVQDCYAHKGIAQAARYVCHRLVADGILSQAFSIAPEYRLVVVGHSLGAGAAALLAIMLRNQYPQVRCYAFSPPRGLLSKSLYEYSKSFIVSLVLGKDVIPRLSLTNLEDLKRRLLRVIAHCNKPKYKILLRGCWYELFGGSPDHLPTELDGGDLTQPLLGEQSLLTQGSPAYSFSSESPLESPARYPPLYPPGRIIHLQEEGASGRFPCYSAAHYSVRWSQESEFSKIIIGPKMLTDHMPDILMRALDRVVSDRAACVSCAAQGGSSVDVA</sequence>
<comment type="similarity">
    <text evidence="3">Belongs to the AB hydrolase superfamily. Lipase family.</text>
</comment>
<dbReference type="GO" id="GO:0019369">
    <property type="term" value="P:arachidonate metabolic process"/>
    <property type="evidence" value="ECO:0007669"/>
    <property type="project" value="Ensembl"/>
</dbReference>
<dbReference type="GO" id="GO:0010898">
    <property type="term" value="P:positive regulation of triglyceride catabolic process"/>
    <property type="evidence" value="ECO:0007669"/>
    <property type="project" value="Ensembl"/>
</dbReference>
<comment type="function">
    <text evidence="19">Lipase that catalyzes the hydrolysis of arachidonic acid (AA)-esterified diacylglycerols (DAGs) to produce the principal endocannabinoid, 2-arachidonoylglycerol (2-AG) which can be further cleaved by downstream enzymes to release arachidonic acid (AA) for cyclooxygenase (COX)-mediated eicosanoid production. Preferentially hydrolyzes DAGs at the sn-1 position in a calcium-dependent manner and has negligible activity against other lipids including monoacylglycerols and phospholipids. Plays a key role in the regulation of 2-AG and AA pools utilized by COX1/2 to generate lipid mediators of macrophage and microglia inflammatory responses. Also functions as a polyunsaturated fatty acids-specific triacylglycerol lipase in macrophages. Plays an important role to support the metabolic and signaling demands of macrophages.</text>
</comment>
<dbReference type="GO" id="GO:0046872">
    <property type="term" value="F:metal ion binding"/>
    <property type="evidence" value="ECO:0007669"/>
    <property type="project" value="UniProtKB-KW"/>
</dbReference>
<dbReference type="GO" id="GO:0047372">
    <property type="term" value="F:monoacylglycerol lipase activity"/>
    <property type="evidence" value="ECO:0007669"/>
    <property type="project" value="Ensembl"/>
</dbReference>
<comment type="cofactor">
    <cofactor evidence="1">
        <name>Ca(2+)</name>
        <dbReference type="ChEBI" id="CHEBI:29108"/>
    </cofactor>
</comment>
<protein>
    <recommendedName>
        <fullName evidence="20">Diacylglycerol lipase-beta</fullName>
        <ecNumber evidence="16">3.1.1.116</ecNumber>
    </recommendedName>
    <alternativeName>
        <fullName evidence="22">PUFA-specific triacylglycerol lipase</fullName>
    </alternativeName>
    <alternativeName>
        <fullName evidence="21">Sn1-specific diacylglycerol lipase beta</fullName>
    </alternativeName>
</protein>
<keyword evidence="6 23" id="KW-0812">Transmembrane</keyword>
<dbReference type="Gene3D" id="3.40.50.1820">
    <property type="entry name" value="alpha/beta hydrolase"/>
    <property type="match status" value="1"/>
</dbReference>
<evidence type="ECO:0000256" key="23">
    <source>
        <dbReference type="SAM" id="Phobius"/>
    </source>
</evidence>
<evidence type="ECO:0000256" key="15">
    <source>
        <dbReference type="ARBA" id="ARBA00024531"/>
    </source>
</evidence>
<evidence type="ECO:0000256" key="18">
    <source>
        <dbReference type="ARBA" id="ARBA00052740"/>
    </source>
</evidence>
<evidence type="ECO:0000256" key="11">
    <source>
        <dbReference type="ARBA" id="ARBA00022989"/>
    </source>
</evidence>
<evidence type="ECO:0000256" key="12">
    <source>
        <dbReference type="ARBA" id="ARBA00023098"/>
    </source>
</evidence>
<dbReference type="SUPFAM" id="SSF53474">
    <property type="entry name" value="alpha/beta-Hydrolases"/>
    <property type="match status" value="1"/>
</dbReference>
<evidence type="ECO:0000256" key="5">
    <source>
        <dbReference type="ARBA" id="ARBA00022553"/>
    </source>
</evidence>
<dbReference type="InterPro" id="IPR029058">
    <property type="entry name" value="AB_hydrolase_fold"/>
</dbReference>
<evidence type="ECO:0000256" key="20">
    <source>
        <dbReference type="ARBA" id="ARBA00069149"/>
    </source>
</evidence>
<dbReference type="AlphaFoldDB" id="A0A8C3WCE1"/>
<dbReference type="EC" id="3.1.1.116" evidence="16"/>
<dbReference type="GO" id="GO:0006640">
    <property type="term" value="P:monoacylglycerol biosynthetic process"/>
    <property type="evidence" value="ECO:0007669"/>
    <property type="project" value="Ensembl"/>
</dbReference>
<evidence type="ECO:0000256" key="7">
    <source>
        <dbReference type="ARBA" id="ARBA00022723"/>
    </source>
</evidence>
<dbReference type="GO" id="GO:0004806">
    <property type="term" value="F:triacylglycerol lipase activity"/>
    <property type="evidence" value="ECO:0007669"/>
    <property type="project" value="UniProtKB-EC"/>
</dbReference>
<comment type="subcellular location">
    <subcellularLocation>
        <location evidence="2">Cell membrane</location>
        <topology evidence="2">Multi-pass membrane protein</topology>
    </subcellularLocation>
</comment>
<comment type="catalytic activity">
    <reaction evidence="15">
        <text>a 1,2-diacyl-sn-glycerol + H2O = a 2-acylglycerol + a fatty acid + H(+)</text>
        <dbReference type="Rhea" id="RHEA:33275"/>
        <dbReference type="ChEBI" id="CHEBI:15377"/>
        <dbReference type="ChEBI" id="CHEBI:15378"/>
        <dbReference type="ChEBI" id="CHEBI:17389"/>
        <dbReference type="ChEBI" id="CHEBI:17815"/>
        <dbReference type="ChEBI" id="CHEBI:28868"/>
        <dbReference type="EC" id="3.1.1.116"/>
    </reaction>
    <physiologicalReaction direction="left-to-right" evidence="15">
        <dbReference type="Rhea" id="RHEA:33276"/>
    </physiologicalReaction>
</comment>
<evidence type="ECO:0000256" key="14">
    <source>
        <dbReference type="ARBA" id="ARBA00023369"/>
    </source>
</evidence>
<dbReference type="GO" id="GO:0005737">
    <property type="term" value="C:cytoplasm"/>
    <property type="evidence" value="ECO:0007669"/>
    <property type="project" value="TreeGrafter"/>
</dbReference>
<evidence type="ECO:0000313" key="25">
    <source>
        <dbReference type="Ensembl" id="ENSCWAP00000012262.1"/>
    </source>
</evidence>